<comment type="similarity">
    <text evidence="1">Belongs to the putative lipase ROG1 family.</text>
</comment>
<keyword evidence="2" id="KW-0802">TPR repeat</keyword>
<keyword evidence="6" id="KW-1185">Reference proteome</keyword>
<dbReference type="InterPro" id="IPR002182">
    <property type="entry name" value="NB-ARC"/>
</dbReference>
<dbReference type="OrthoDB" id="674604at2759"/>
<feature type="domain" description="DUF676" evidence="4">
    <location>
        <begin position="50"/>
        <end position="182"/>
    </location>
</feature>
<dbReference type="Pfam" id="PF13374">
    <property type="entry name" value="TPR_10"/>
    <property type="match status" value="2"/>
</dbReference>
<dbReference type="Pfam" id="PF00931">
    <property type="entry name" value="NB-ARC"/>
    <property type="match status" value="1"/>
</dbReference>
<feature type="repeat" description="TPR" evidence="2">
    <location>
        <begin position="836"/>
        <end position="869"/>
    </location>
</feature>
<dbReference type="AlphaFoldDB" id="A0A6A5TUY4"/>
<dbReference type="InterPro" id="IPR027417">
    <property type="entry name" value="P-loop_NTPase"/>
</dbReference>
<dbReference type="PANTHER" id="PTHR46082:SF6">
    <property type="entry name" value="AAA+ ATPASE DOMAIN-CONTAINING PROTEIN-RELATED"/>
    <property type="match status" value="1"/>
</dbReference>
<evidence type="ECO:0000256" key="1">
    <source>
        <dbReference type="ARBA" id="ARBA00007920"/>
    </source>
</evidence>
<dbReference type="InterPro" id="IPR011990">
    <property type="entry name" value="TPR-like_helical_dom_sf"/>
</dbReference>
<dbReference type="InterPro" id="IPR053137">
    <property type="entry name" value="NLR-like"/>
</dbReference>
<feature type="repeat" description="TPR" evidence="2">
    <location>
        <begin position="920"/>
        <end position="953"/>
    </location>
</feature>
<evidence type="ECO:0000259" key="3">
    <source>
        <dbReference type="Pfam" id="PF00931"/>
    </source>
</evidence>
<dbReference type="Pfam" id="PF05057">
    <property type="entry name" value="DUF676"/>
    <property type="match status" value="1"/>
</dbReference>
<dbReference type="Gene3D" id="3.40.50.300">
    <property type="entry name" value="P-loop containing nucleotide triphosphate hydrolases"/>
    <property type="match status" value="1"/>
</dbReference>
<evidence type="ECO:0000259" key="4">
    <source>
        <dbReference type="Pfam" id="PF05057"/>
    </source>
</evidence>
<dbReference type="InterPro" id="IPR007751">
    <property type="entry name" value="DUF676_lipase-like"/>
</dbReference>
<sequence>MQRLFYQFGSNNRAKIPAEPSISSPSAEPTGTVLQGLQVVSEGIDPVVDIVAVHGLNGDREKTWTASSGVNWLRDLLPQDLPNARIISWGYDANTHRRSGVSCQYLFDHARTLVSDLCLERQVTQTSRRPIIFVAHSLGGIIVKSALIHSDAARRGALEEHRSIKLSTYGVMFMGTPHQGGSGVALGRLMVNVASVFVAADDRLLQHLERDSEWLQQQLGQYGPISSDFVTKFAFEEYATPTVLGQSFMVVPRASAVVPGVADGESIVIHADHINMVKFGSKSDPGYKTVSGHLRVMAANAGDAIGRRWDTEGRVDAVRSNGPIESFTVKFSVPEVSPVEHFVSRDEELDRIHKELQHGGSRKIVVVHGLGGMGKTQLALAYAKQHRDEYSAVFWVNSKDIDTLKQGYVAAAKRIFRDHPSLVHLKSIVDGGNLDEAMEAVKRWLNNSQNDRWLIIYDNYDTPKLLGCDGAGTFDIRPFLPEAHQGAIVITTRSSQLRLGHLVAVKKLQNIEHSLEILSHASGRVGLSSDPDAYELARELDGLPLALATAGAYLYQMSTSFAEYLRLYKESWLRLQQKTPQLLSYEDRALYSTWEISLDHVKRQSSLAARLLQLWAYFDNQDVWFELLQQYRRDGPEWFSELTQDQLSFDEAVRVLCDHALVEADSTFENNSVESRGYSMHSCVHSWTVHVVNDRWDDRMARLALRCVGLHVPARDWPQYWVIEQRLIRHANRCCGFISSGLTGQDDDVSTLGAIHGLGLLHRDLGKLDEAEEMYKRALEGREKTLGPEHTSTLHTVNNLGTLYWDQDKLDEAEKMYRRALEGCKKALGPEHTWTLCTVNNLGTLYTDQGELDEAEKMFQWALEGYEKAFGPHHTSTLDTVNNFGGLYAVLGKLDEAEKMYRRALEGCKKALGPEHTWTLCTVNNLGNLYVDQGEMDEAEKMFQWALEGYEKAFGPHHMSTLGTANNLGTLYWNQGKLDEAEKMYRRALEGFKKALGLDHTLIFHTVNNLGNLYVSQGEMDKAEKMFQWALEGYKKTLGTYHTSTLSTVNNLGTLYGRQGKLDEAEEMYRRALDGFEKRLGYEHKRCRRLRHTLDTFTGNIATN</sequence>
<dbReference type="Proteomes" id="UP000800035">
    <property type="component" value="Unassembled WGS sequence"/>
</dbReference>
<dbReference type="SUPFAM" id="SSF48452">
    <property type="entry name" value="TPR-like"/>
    <property type="match status" value="2"/>
</dbReference>
<dbReference type="SMART" id="SM00028">
    <property type="entry name" value="TPR"/>
    <property type="match status" value="8"/>
</dbReference>
<dbReference type="PROSITE" id="PS50005">
    <property type="entry name" value="TPR"/>
    <property type="match status" value="7"/>
</dbReference>
<dbReference type="GO" id="GO:0043531">
    <property type="term" value="F:ADP binding"/>
    <property type="evidence" value="ECO:0007669"/>
    <property type="project" value="InterPro"/>
</dbReference>
<proteinExistence type="inferred from homology"/>
<feature type="repeat" description="TPR" evidence="2">
    <location>
        <begin position="752"/>
        <end position="785"/>
    </location>
</feature>
<feature type="repeat" description="TPR" evidence="2">
    <location>
        <begin position="794"/>
        <end position="827"/>
    </location>
</feature>
<protein>
    <submittedName>
        <fullName evidence="5">TPR-like protein</fullName>
    </submittedName>
</protein>
<feature type="repeat" description="TPR" evidence="2">
    <location>
        <begin position="1046"/>
        <end position="1079"/>
    </location>
</feature>
<evidence type="ECO:0000256" key="2">
    <source>
        <dbReference type="PROSITE-ProRule" id="PRU00339"/>
    </source>
</evidence>
<dbReference type="Gene3D" id="3.40.50.1820">
    <property type="entry name" value="alpha/beta hydrolase"/>
    <property type="match status" value="1"/>
</dbReference>
<evidence type="ECO:0000313" key="5">
    <source>
        <dbReference type="EMBL" id="KAF1952737.1"/>
    </source>
</evidence>
<reference evidence="5" key="1">
    <citation type="journal article" date="2020" name="Stud. Mycol.">
        <title>101 Dothideomycetes genomes: a test case for predicting lifestyles and emergence of pathogens.</title>
        <authorList>
            <person name="Haridas S."/>
            <person name="Albert R."/>
            <person name="Binder M."/>
            <person name="Bloem J."/>
            <person name="Labutti K."/>
            <person name="Salamov A."/>
            <person name="Andreopoulos B."/>
            <person name="Baker S."/>
            <person name="Barry K."/>
            <person name="Bills G."/>
            <person name="Bluhm B."/>
            <person name="Cannon C."/>
            <person name="Castanera R."/>
            <person name="Culley D."/>
            <person name="Daum C."/>
            <person name="Ezra D."/>
            <person name="Gonzalez J."/>
            <person name="Henrissat B."/>
            <person name="Kuo A."/>
            <person name="Liang C."/>
            <person name="Lipzen A."/>
            <person name="Lutzoni F."/>
            <person name="Magnuson J."/>
            <person name="Mondo S."/>
            <person name="Nolan M."/>
            <person name="Ohm R."/>
            <person name="Pangilinan J."/>
            <person name="Park H.-J."/>
            <person name="Ramirez L."/>
            <person name="Alfaro M."/>
            <person name="Sun H."/>
            <person name="Tritt A."/>
            <person name="Yoshinaga Y."/>
            <person name="Zwiers L.-H."/>
            <person name="Turgeon B."/>
            <person name="Goodwin S."/>
            <person name="Spatafora J."/>
            <person name="Crous P."/>
            <person name="Grigoriev I."/>
        </authorList>
    </citation>
    <scope>NUCLEOTIDE SEQUENCE</scope>
    <source>
        <strain evidence="5">CBS 675.92</strain>
    </source>
</reference>
<evidence type="ECO:0000313" key="6">
    <source>
        <dbReference type="Proteomes" id="UP000800035"/>
    </source>
</evidence>
<feature type="repeat" description="TPR" evidence="2">
    <location>
        <begin position="962"/>
        <end position="995"/>
    </location>
</feature>
<organism evidence="5 6">
    <name type="scientific">Byssothecium circinans</name>
    <dbReference type="NCBI Taxonomy" id="147558"/>
    <lineage>
        <taxon>Eukaryota</taxon>
        <taxon>Fungi</taxon>
        <taxon>Dikarya</taxon>
        <taxon>Ascomycota</taxon>
        <taxon>Pezizomycotina</taxon>
        <taxon>Dothideomycetes</taxon>
        <taxon>Pleosporomycetidae</taxon>
        <taxon>Pleosporales</taxon>
        <taxon>Massarineae</taxon>
        <taxon>Massarinaceae</taxon>
        <taxon>Byssothecium</taxon>
    </lineage>
</organism>
<dbReference type="Pfam" id="PF13424">
    <property type="entry name" value="TPR_12"/>
    <property type="match status" value="3"/>
</dbReference>
<gene>
    <name evidence="5" type="ORF">CC80DRAFT_551991</name>
</gene>
<name>A0A6A5TUY4_9PLEO</name>
<dbReference type="InterPro" id="IPR019734">
    <property type="entry name" value="TPR_rpt"/>
</dbReference>
<feature type="repeat" description="TPR" evidence="2">
    <location>
        <begin position="1004"/>
        <end position="1037"/>
    </location>
</feature>
<feature type="domain" description="NB-ARC" evidence="3">
    <location>
        <begin position="346"/>
        <end position="400"/>
    </location>
</feature>
<dbReference type="Gene3D" id="1.25.40.10">
    <property type="entry name" value="Tetratricopeptide repeat domain"/>
    <property type="match status" value="3"/>
</dbReference>
<dbReference type="PRINTS" id="PR00364">
    <property type="entry name" value="DISEASERSIST"/>
</dbReference>
<accession>A0A6A5TUY4</accession>
<dbReference type="PANTHER" id="PTHR46082">
    <property type="entry name" value="ATP/GTP-BINDING PROTEIN-RELATED"/>
    <property type="match status" value="1"/>
</dbReference>
<dbReference type="SUPFAM" id="SSF53474">
    <property type="entry name" value="alpha/beta-Hydrolases"/>
    <property type="match status" value="1"/>
</dbReference>
<dbReference type="InterPro" id="IPR029058">
    <property type="entry name" value="AB_hydrolase_fold"/>
</dbReference>
<dbReference type="EMBL" id="ML977008">
    <property type="protein sequence ID" value="KAF1952737.1"/>
    <property type="molecule type" value="Genomic_DNA"/>
</dbReference>
<dbReference type="SUPFAM" id="SSF52540">
    <property type="entry name" value="P-loop containing nucleoside triphosphate hydrolases"/>
    <property type="match status" value="1"/>
</dbReference>